<dbReference type="Proteomes" id="UP000216101">
    <property type="component" value="Unassembled WGS sequence"/>
</dbReference>
<evidence type="ECO:0000256" key="5">
    <source>
        <dbReference type="ARBA" id="ARBA00022741"/>
    </source>
</evidence>
<dbReference type="GO" id="GO:0005737">
    <property type="term" value="C:cytoplasm"/>
    <property type="evidence" value="ECO:0007669"/>
    <property type="project" value="UniProtKB-SubCell"/>
</dbReference>
<keyword evidence="12 18" id="KW-0238">DNA-binding</keyword>
<evidence type="ECO:0000256" key="8">
    <source>
        <dbReference type="ARBA" id="ARBA00022771"/>
    </source>
</evidence>
<proteinExistence type="inferred from homology"/>
<keyword evidence="11 18" id="KW-0267">Excision nuclease</keyword>
<dbReference type="STRING" id="1209072.GCA_000766945_03459"/>
<evidence type="ECO:0000256" key="13">
    <source>
        <dbReference type="ARBA" id="ARBA00023204"/>
    </source>
</evidence>
<evidence type="ECO:0000256" key="9">
    <source>
        <dbReference type="ARBA" id="ARBA00022833"/>
    </source>
</evidence>
<dbReference type="EMBL" id="NHNI01000001">
    <property type="protein sequence ID" value="OZY86808.1"/>
    <property type="molecule type" value="Genomic_DNA"/>
</dbReference>
<dbReference type="InterPro" id="IPR041552">
    <property type="entry name" value="UvrA_DNA-bd"/>
</dbReference>
<dbReference type="FunFam" id="1.20.1580.10:FF:000002">
    <property type="entry name" value="UvrABC system protein A"/>
    <property type="match status" value="1"/>
</dbReference>
<keyword evidence="6 18" id="KW-0227">DNA damage</keyword>
<reference evidence="21" key="1">
    <citation type="submission" date="2017-05" db="EMBL/GenBank/DDBJ databases">
        <authorList>
            <person name="Barney B.M."/>
        </authorList>
    </citation>
    <scope>NUCLEOTIDE SEQUENCE [LARGE SCALE GENOMIC DNA]</scope>
    <source>
        <strain evidence="21">PSBB022</strain>
    </source>
</reference>
<dbReference type="CDD" id="cd03270">
    <property type="entry name" value="ABC_UvrA_I"/>
    <property type="match status" value="1"/>
</dbReference>
<dbReference type="PANTHER" id="PTHR43152:SF3">
    <property type="entry name" value="UVRABC SYSTEM PROTEIN A"/>
    <property type="match status" value="1"/>
</dbReference>
<dbReference type="AlphaFoldDB" id="A0A266QAB7"/>
<dbReference type="PROSITE" id="PS00211">
    <property type="entry name" value="ABC_TRANSPORTER_1"/>
    <property type="match status" value="2"/>
</dbReference>
<dbReference type="Gene3D" id="3.40.50.300">
    <property type="entry name" value="P-loop containing nucleotide triphosphate hydrolases"/>
    <property type="match status" value="3"/>
</dbReference>
<feature type="binding site" evidence="18">
    <location>
        <begin position="639"/>
        <end position="646"/>
    </location>
    <ligand>
        <name>ATP</name>
        <dbReference type="ChEBI" id="CHEBI:30616"/>
    </ligand>
</feature>
<dbReference type="InterPro" id="IPR027417">
    <property type="entry name" value="P-loop_NTPase"/>
</dbReference>
<organism evidence="20 21">
    <name type="scientific">Cellvibrio mixtus</name>
    <dbReference type="NCBI Taxonomy" id="39650"/>
    <lineage>
        <taxon>Bacteria</taxon>
        <taxon>Pseudomonadati</taxon>
        <taxon>Pseudomonadota</taxon>
        <taxon>Gammaproteobacteria</taxon>
        <taxon>Cellvibrionales</taxon>
        <taxon>Cellvibrionaceae</taxon>
        <taxon>Cellvibrio</taxon>
    </lineage>
</organism>
<keyword evidence="9 18" id="KW-0862">Zinc</keyword>
<name>A0A266QAB7_9GAMM</name>
<gene>
    <name evidence="18" type="primary">uvrA</name>
    <name evidence="20" type="ORF">CBP51_07315</name>
</gene>
<dbReference type="NCBIfam" id="TIGR00630">
    <property type="entry name" value="uvra"/>
    <property type="match status" value="1"/>
</dbReference>
<evidence type="ECO:0000256" key="16">
    <source>
        <dbReference type="ARBA" id="ARBA00039316"/>
    </source>
</evidence>
<keyword evidence="13 18" id="KW-0234">DNA repair</keyword>
<dbReference type="GO" id="GO:0005524">
    <property type="term" value="F:ATP binding"/>
    <property type="evidence" value="ECO:0007669"/>
    <property type="project" value="UniProtKB-UniRule"/>
</dbReference>
<dbReference type="PROSITE" id="PS50893">
    <property type="entry name" value="ABC_TRANSPORTER_2"/>
    <property type="match status" value="2"/>
</dbReference>
<evidence type="ECO:0000256" key="17">
    <source>
        <dbReference type="ARBA" id="ARBA00042156"/>
    </source>
</evidence>
<evidence type="ECO:0000256" key="6">
    <source>
        <dbReference type="ARBA" id="ARBA00022763"/>
    </source>
</evidence>
<dbReference type="GO" id="GO:0008270">
    <property type="term" value="F:zinc ion binding"/>
    <property type="evidence" value="ECO:0007669"/>
    <property type="project" value="UniProtKB-UniRule"/>
</dbReference>
<dbReference type="GO" id="GO:0009432">
    <property type="term" value="P:SOS response"/>
    <property type="evidence" value="ECO:0007669"/>
    <property type="project" value="UniProtKB-UniRule"/>
</dbReference>
<sequence length="949" mass="105460">MDKIIVRGARTHNLKNIDLDIPRDKLVVITGPSGSGKSSLAFDTLYAEGQRRYVESLSTYARQFLSMMEKPDVDHVEGLSPAISIEQKSTSHNPRSTVGTITEIYDYLRLLYARVGEARCPEHNVPLAAQTISEMVDTTLALPEGTKLMLLAPVIRDRKGEHLHVFEQLKRDGFIRARIDGILCDLDDTPKLDKKKKHTVEVVIDRFKVREDLKLRLSESFETALNLSEGIACISYMDGEAPDRLFSSKHACPICDYSLTELEPRLFSFNNPAGACPTCDGLGVHQFFDEDKVIQDTSLSLSDGAIRGWDKRNVYYFHMLASLAKHYGFNVDTPWAKLKAKQREAVLYGSGDEVIEFNYINDRGDVYKRSHSFEGVLPNMERRYRDTESNSVREDLTKFLSSQPCPDCEGTRLRIEARNVFIDERPLPRITEMPVADAYNYYMQLEFSGRKAGIADKILKELRDRFRFLVDVGLNYLTLNRSAETLSGGEAQRIRLASQIGAGLVGVMYILDEPSIGLHQRDNERLLKTLTHLRDIGNTVIVVEHDEDAIRLADHVIDIGPGAGVHGGQVIAQGNVKAIMANKESITGQYLSGTREIAIPAKRHPFDAKNKLRLIGAKGNNLQNVTLEIPVGLMTCVTGVSGSGKSTLINATLHPLAATALNGATTLDPAAYDSIEGLELFDKCVDIDQSPIGRTPRSNPATYTGIFTPIRELFAGTQESRSRGYQPGRFSFNVKGGRCEACQGDGVTKVEMHFLPDVYVPCDVCKGKRYNRETLDVKYKGKNIHEVLEMTVEDSRAFFDAIPSIANKLQTLIDVGLSYIRLGQSATTLSGGEAQRVKLAKELSKRDTGKTLYILDEPTTGLHFYDIQQLLNVLHRLRDHGNTVVVIEHNLDVIKTADWIVDLGPEGGSGGGQIIATGTPEEIAQLEHSHTGRFLKPMLKVKKTKTAKK</sequence>
<comment type="function">
    <text evidence="18">The UvrABC repair system catalyzes the recognition and processing of DNA lesions. UvrA is an ATPase and a DNA-binding protein. A damage recognition complex composed of 2 UvrA and 2 UvrB subunits scans DNA for abnormalities. When the presence of a lesion has been verified by UvrB, the UvrA molecules dissociate.</text>
</comment>
<feature type="zinc finger region" description="C4-type" evidence="18">
    <location>
        <begin position="739"/>
        <end position="765"/>
    </location>
</feature>
<accession>A0A266QAB7</accession>
<keyword evidence="7 18" id="KW-0228">DNA excision</keyword>
<dbReference type="CDD" id="cd03271">
    <property type="entry name" value="ABC_UvrA_II"/>
    <property type="match status" value="1"/>
</dbReference>
<dbReference type="GO" id="GO:0006289">
    <property type="term" value="P:nucleotide-excision repair"/>
    <property type="evidence" value="ECO:0007669"/>
    <property type="project" value="UniProtKB-UniRule"/>
</dbReference>
<evidence type="ECO:0000256" key="4">
    <source>
        <dbReference type="ARBA" id="ARBA00022737"/>
    </source>
</evidence>
<keyword evidence="14 18" id="KW-0742">SOS response</keyword>
<dbReference type="InterPro" id="IPR004602">
    <property type="entry name" value="UvrA"/>
</dbReference>
<protein>
    <recommendedName>
        <fullName evidence="16 18">UvrABC system protein A</fullName>
        <shortName evidence="18">UvrA protein</shortName>
    </recommendedName>
    <alternativeName>
        <fullName evidence="17 18">Excinuclease ABC subunit A</fullName>
    </alternativeName>
</protein>
<dbReference type="InterPro" id="IPR003439">
    <property type="entry name" value="ABC_transporter-like_ATP-bd"/>
</dbReference>
<evidence type="ECO:0000256" key="10">
    <source>
        <dbReference type="ARBA" id="ARBA00022840"/>
    </source>
</evidence>
<evidence type="ECO:0000313" key="21">
    <source>
        <dbReference type="Proteomes" id="UP000216101"/>
    </source>
</evidence>
<dbReference type="GO" id="GO:0003677">
    <property type="term" value="F:DNA binding"/>
    <property type="evidence" value="ECO:0007669"/>
    <property type="project" value="UniProtKB-UniRule"/>
</dbReference>
<keyword evidence="10 18" id="KW-0067">ATP-binding</keyword>
<comment type="subcellular location">
    <subcellularLocation>
        <location evidence="1 18">Cytoplasm</location>
    </subcellularLocation>
</comment>
<evidence type="ECO:0000259" key="19">
    <source>
        <dbReference type="PROSITE" id="PS50893"/>
    </source>
</evidence>
<comment type="caution">
    <text evidence="20">The sequence shown here is derived from an EMBL/GenBank/DDBJ whole genome shotgun (WGS) entry which is preliminary data.</text>
</comment>
<evidence type="ECO:0000256" key="1">
    <source>
        <dbReference type="ARBA" id="ARBA00004496"/>
    </source>
</evidence>
<dbReference type="Pfam" id="PF17760">
    <property type="entry name" value="UvrA_inter"/>
    <property type="match status" value="1"/>
</dbReference>
<dbReference type="GO" id="GO:0009381">
    <property type="term" value="F:excinuclease ABC activity"/>
    <property type="evidence" value="ECO:0007669"/>
    <property type="project" value="UniProtKB-UniRule"/>
</dbReference>
<evidence type="ECO:0000256" key="15">
    <source>
        <dbReference type="ARBA" id="ARBA00038000"/>
    </source>
</evidence>
<evidence type="ECO:0000256" key="2">
    <source>
        <dbReference type="ARBA" id="ARBA00022490"/>
    </source>
</evidence>
<dbReference type="SUPFAM" id="SSF52540">
    <property type="entry name" value="P-loop containing nucleoside triphosphate hydrolases"/>
    <property type="match status" value="2"/>
</dbReference>
<dbReference type="FunFam" id="3.40.50.300:FF:000028">
    <property type="entry name" value="UvrABC system protein A"/>
    <property type="match status" value="1"/>
</dbReference>
<evidence type="ECO:0000256" key="7">
    <source>
        <dbReference type="ARBA" id="ARBA00022769"/>
    </source>
</evidence>
<dbReference type="Gene3D" id="3.30.190.20">
    <property type="match status" value="1"/>
</dbReference>
<evidence type="ECO:0000256" key="12">
    <source>
        <dbReference type="ARBA" id="ARBA00023125"/>
    </source>
</evidence>
<evidence type="ECO:0000313" key="20">
    <source>
        <dbReference type="EMBL" id="OZY86808.1"/>
    </source>
</evidence>
<keyword evidence="21" id="KW-1185">Reference proteome</keyword>
<dbReference type="FunFam" id="1.10.8.280:FF:000001">
    <property type="entry name" value="UvrABC system protein A"/>
    <property type="match status" value="1"/>
</dbReference>
<keyword evidence="8 18" id="KW-0863">Zinc-finger</keyword>
<feature type="zinc finger region" description="C4-type" evidence="18">
    <location>
        <begin position="252"/>
        <end position="279"/>
    </location>
</feature>
<evidence type="ECO:0000256" key="3">
    <source>
        <dbReference type="ARBA" id="ARBA00022723"/>
    </source>
</evidence>
<comment type="similarity">
    <text evidence="15 18">Belongs to the ABC transporter superfamily. UvrA family.</text>
</comment>
<dbReference type="NCBIfam" id="NF001503">
    <property type="entry name" value="PRK00349.1"/>
    <property type="match status" value="1"/>
</dbReference>
<comment type="subunit">
    <text evidence="18">Forms a heterotetramer with UvrB during the search for lesions.</text>
</comment>
<evidence type="ECO:0000256" key="18">
    <source>
        <dbReference type="HAMAP-Rule" id="MF_00205"/>
    </source>
</evidence>
<dbReference type="Gene3D" id="1.20.1580.10">
    <property type="entry name" value="ABC transporter ATPase like domain"/>
    <property type="match status" value="3"/>
</dbReference>
<keyword evidence="4 18" id="KW-0677">Repeat</keyword>
<feature type="binding site" evidence="18">
    <location>
        <begin position="31"/>
        <end position="38"/>
    </location>
    <ligand>
        <name>ATP</name>
        <dbReference type="ChEBI" id="CHEBI:30616"/>
    </ligand>
</feature>
<dbReference type="GO" id="GO:0016887">
    <property type="term" value="F:ATP hydrolysis activity"/>
    <property type="evidence" value="ECO:0007669"/>
    <property type="project" value="InterPro"/>
</dbReference>
<dbReference type="InterPro" id="IPR041102">
    <property type="entry name" value="UvrA_inter"/>
</dbReference>
<dbReference type="Pfam" id="PF17755">
    <property type="entry name" value="UvrA_DNA-bind"/>
    <property type="match status" value="1"/>
</dbReference>
<keyword evidence="2 18" id="KW-0963">Cytoplasm</keyword>
<evidence type="ECO:0000256" key="11">
    <source>
        <dbReference type="ARBA" id="ARBA00022881"/>
    </source>
</evidence>
<keyword evidence="3 18" id="KW-0479">Metal-binding</keyword>
<dbReference type="RefSeq" id="WP_094984388.1">
    <property type="nucleotide sequence ID" value="NZ_NHNI01000001.1"/>
</dbReference>
<evidence type="ECO:0000256" key="14">
    <source>
        <dbReference type="ARBA" id="ARBA00023236"/>
    </source>
</evidence>
<feature type="domain" description="ABC transporter" evidence="19">
    <location>
        <begin position="606"/>
        <end position="936"/>
    </location>
</feature>
<dbReference type="PANTHER" id="PTHR43152">
    <property type="entry name" value="UVRABC SYSTEM PROTEIN A"/>
    <property type="match status" value="1"/>
</dbReference>
<dbReference type="Gene3D" id="1.10.8.280">
    <property type="entry name" value="ABC transporter ATPase domain-like"/>
    <property type="match status" value="1"/>
</dbReference>
<dbReference type="eggNOG" id="COG0178">
    <property type="taxonomic scope" value="Bacteria"/>
</dbReference>
<keyword evidence="5 18" id="KW-0547">Nucleotide-binding</keyword>
<feature type="domain" description="ABC transporter" evidence="19">
    <location>
        <begin position="338"/>
        <end position="586"/>
    </location>
</feature>
<dbReference type="InterPro" id="IPR017871">
    <property type="entry name" value="ABC_transporter-like_CS"/>
</dbReference>
<dbReference type="GO" id="GO:0009380">
    <property type="term" value="C:excinuclease repair complex"/>
    <property type="evidence" value="ECO:0007669"/>
    <property type="project" value="InterPro"/>
</dbReference>
<dbReference type="HAMAP" id="MF_00205">
    <property type="entry name" value="UvrA"/>
    <property type="match status" value="1"/>
</dbReference>